<dbReference type="Proteomes" id="UP000004080">
    <property type="component" value="Unassembled WGS sequence"/>
</dbReference>
<feature type="transmembrane region" description="Helical" evidence="6">
    <location>
        <begin position="21"/>
        <end position="41"/>
    </location>
</feature>
<comment type="caution">
    <text evidence="8">The sequence shown here is derived from an EMBL/GenBank/DDBJ whole genome shotgun (WGS) entry which is preliminary data.</text>
</comment>
<dbReference type="RefSeq" id="WP_007201644.1">
    <property type="nucleotide sequence ID" value="NZ_AKKV01000024.1"/>
</dbReference>
<keyword evidence="9" id="KW-1185">Reference proteome</keyword>
<organism evidence="8 9">
    <name type="scientific">Fictibacillus macauensis ZFHKF-1</name>
    <dbReference type="NCBI Taxonomy" id="1196324"/>
    <lineage>
        <taxon>Bacteria</taxon>
        <taxon>Bacillati</taxon>
        <taxon>Bacillota</taxon>
        <taxon>Bacilli</taxon>
        <taxon>Bacillales</taxon>
        <taxon>Fictibacillaceae</taxon>
        <taxon>Fictibacillus</taxon>
    </lineage>
</organism>
<feature type="transmembrane region" description="Helical" evidence="6">
    <location>
        <begin position="369"/>
        <end position="388"/>
    </location>
</feature>
<dbReference type="AlphaFoldDB" id="I8AIX1"/>
<dbReference type="OrthoDB" id="9768837at2"/>
<feature type="transmembrane region" description="Helical" evidence="6">
    <location>
        <begin position="178"/>
        <end position="202"/>
    </location>
</feature>
<dbReference type="InterPro" id="IPR013525">
    <property type="entry name" value="ABC2_TM"/>
</dbReference>
<dbReference type="Pfam" id="PF12698">
    <property type="entry name" value="ABC2_membrane_3"/>
    <property type="match status" value="1"/>
</dbReference>
<name>I8AIX1_9BACL</name>
<gene>
    <name evidence="8" type="ORF">A374_07754</name>
</gene>
<dbReference type="eggNOG" id="COG1668">
    <property type="taxonomic scope" value="Bacteria"/>
</dbReference>
<evidence type="ECO:0000256" key="6">
    <source>
        <dbReference type="SAM" id="Phobius"/>
    </source>
</evidence>
<feature type="transmembrane region" description="Helical" evidence="6">
    <location>
        <begin position="336"/>
        <end position="357"/>
    </location>
</feature>
<keyword evidence="4 6" id="KW-1133">Transmembrane helix</keyword>
<evidence type="ECO:0000256" key="1">
    <source>
        <dbReference type="ARBA" id="ARBA00004651"/>
    </source>
</evidence>
<evidence type="ECO:0000313" key="8">
    <source>
        <dbReference type="EMBL" id="EIT85712.1"/>
    </source>
</evidence>
<dbReference type="EMBL" id="AKKV01000024">
    <property type="protein sequence ID" value="EIT85712.1"/>
    <property type="molecule type" value="Genomic_DNA"/>
</dbReference>
<evidence type="ECO:0000259" key="7">
    <source>
        <dbReference type="Pfam" id="PF12698"/>
    </source>
</evidence>
<sequence length="410" mass="45227">MNKLLTVYKFHVKEAIKAKSTKISMVIMFAAVLAFFGFSHWSSSQDAISKDEVGVINLSTHYSLDLQSINKQLSTTKLIEKEKSAEKKLRDEVKNEDLSGLLLISEQNNRPIVTAINNRAGANGEEVSLVTQQLQKKYVATIVKENKVNEKVASNLLTPIAVKNEVVKEDHHEKTVGIVYAFVFLMYLFILSYGQMIATAVASEKSSRVMEIMIPKVKPLYMMYGKIAAILTVACIQFATIFIGGLVAYAVGWLNPDQLSLFGLGIDLSALTPRIIISFVVYFALGYIIYAMMYATVGSMVSRIEDLGSAVLPVIMLIMGAFFIGMNSLFAPNSTLVVISSYIPFFSPIATFSRIVAGEAGWIETGITIGILLITIVCINFVASRIYVNGVMRYGGKIKIKDMIQMAKNQ</sequence>
<dbReference type="GO" id="GO:0140359">
    <property type="term" value="F:ABC-type transporter activity"/>
    <property type="evidence" value="ECO:0007669"/>
    <property type="project" value="InterPro"/>
</dbReference>
<dbReference type="GO" id="GO:0005886">
    <property type="term" value="C:plasma membrane"/>
    <property type="evidence" value="ECO:0007669"/>
    <property type="project" value="UniProtKB-SubCell"/>
</dbReference>
<reference evidence="8 9" key="1">
    <citation type="journal article" date="2012" name="J. Bacteriol.">
        <title>Genome of Bacillus macauensis ZFHKF-1, a Long-Chain-Forming Bacterium.</title>
        <authorList>
            <person name="Cai L."/>
            <person name="Zhang T."/>
        </authorList>
    </citation>
    <scope>NUCLEOTIDE SEQUENCE [LARGE SCALE GENOMIC DNA]</scope>
    <source>
        <strain evidence="8 9">ZFHKF-1</strain>
    </source>
</reference>
<feature type="transmembrane region" description="Helical" evidence="6">
    <location>
        <begin position="271"/>
        <end position="295"/>
    </location>
</feature>
<feature type="transmembrane region" description="Helical" evidence="6">
    <location>
        <begin position="307"/>
        <end position="330"/>
    </location>
</feature>
<dbReference type="PANTHER" id="PTHR30294:SF29">
    <property type="entry name" value="MULTIDRUG ABC TRANSPORTER PERMEASE YBHS-RELATED"/>
    <property type="match status" value="1"/>
</dbReference>
<evidence type="ECO:0000313" key="9">
    <source>
        <dbReference type="Proteomes" id="UP000004080"/>
    </source>
</evidence>
<keyword evidence="2" id="KW-1003">Cell membrane</keyword>
<dbReference type="PANTHER" id="PTHR30294">
    <property type="entry name" value="MEMBRANE COMPONENT OF ABC TRANSPORTER YHHJ-RELATED"/>
    <property type="match status" value="1"/>
</dbReference>
<keyword evidence="5 6" id="KW-0472">Membrane</keyword>
<accession>I8AIX1</accession>
<dbReference type="STRING" id="1196324.A374_07754"/>
<comment type="subcellular location">
    <subcellularLocation>
        <location evidence="1">Cell membrane</location>
        <topology evidence="1">Multi-pass membrane protein</topology>
    </subcellularLocation>
</comment>
<protein>
    <recommendedName>
        <fullName evidence="7">ABC-2 type transporter transmembrane domain-containing protein</fullName>
    </recommendedName>
</protein>
<evidence type="ECO:0000256" key="4">
    <source>
        <dbReference type="ARBA" id="ARBA00022989"/>
    </source>
</evidence>
<evidence type="ECO:0000256" key="3">
    <source>
        <dbReference type="ARBA" id="ARBA00022692"/>
    </source>
</evidence>
<keyword evidence="3 6" id="KW-0812">Transmembrane</keyword>
<evidence type="ECO:0000256" key="2">
    <source>
        <dbReference type="ARBA" id="ARBA00022475"/>
    </source>
</evidence>
<evidence type="ECO:0000256" key="5">
    <source>
        <dbReference type="ARBA" id="ARBA00023136"/>
    </source>
</evidence>
<feature type="transmembrane region" description="Helical" evidence="6">
    <location>
        <begin position="223"/>
        <end position="251"/>
    </location>
</feature>
<dbReference type="InterPro" id="IPR051449">
    <property type="entry name" value="ABC-2_transporter_component"/>
</dbReference>
<dbReference type="PATRIC" id="fig|1196324.3.peg.1589"/>
<proteinExistence type="predicted"/>
<feature type="domain" description="ABC-2 type transporter transmembrane" evidence="7">
    <location>
        <begin position="24"/>
        <end position="382"/>
    </location>
</feature>